<feature type="chain" id="PRO_5024786975" description="Ig-like domain-containing protein" evidence="1">
    <location>
        <begin position="27"/>
        <end position="145"/>
    </location>
</feature>
<dbReference type="Proteomes" id="UP000325787">
    <property type="component" value="Chromosome"/>
</dbReference>
<evidence type="ECO:0000313" key="3">
    <source>
        <dbReference type="Proteomes" id="UP000325787"/>
    </source>
</evidence>
<protein>
    <recommendedName>
        <fullName evidence="4">Ig-like domain-containing protein</fullName>
    </recommendedName>
</protein>
<dbReference type="AlphaFoldDB" id="A0A5Q0H9S3"/>
<evidence type="ECO:0008006" key="4">
    <source>
        <dbReference type="Google" id="ProtNLM"/>
    </source>
</evidence>
<keyword evidence="1" id="KW-0732">Signal</keyword>
<accession>A0A5Q0H9S3</accession>
<sequence length="145" mass="15102">MKRGGIAVVAAIALTVFGMGGGTASAQTVPAEQVPASAAAFAAAADCTVASVSQDGGAFACWQPTGEILYNCDSGRDHHPVSYYYRSTSPDTRRTINTTPGYGSCTEHNLANIPESGWIRVKACNFEGSTQLSCDSQYRQVSANG</sequence>
<name>A0A5Q0H9S3_SACSY</name>
<reference evidence="3" key="1">
    <citation type="journal article" date="2021" name="Curr. Microbiol.">
        <title>Complete genome of nocamycin-producing strain Saccharothrix syringae NRRL B-16468 reveals the biosynthetic potential for secondary metabolites.</title>
        <authorList>
            <person name="Mo X."/>
            <person name="Yang S."/>
        </authorList>
    </citation>
    <scope>NUCLEOTIDE SEQUENCE [LARGE SCALE GENOMIC DNA]</scope>
    <source>
        <strain evidence="3">ATCC 51364 / DSM 43886 / JCM 6844 / KCTC 9398 / NBRC 14523 / NRRL B-16468 / INA 2240</strain>
    </source>
</reference>
<gene>
    <name evidence="2" type="ORF">EKG83_41170</name>
</gene>
<organism evidence="2 3">
    <name type="scientific">Saccharothrix syringae</name>
    <name type="common">Nocardiopsis syringae</name>
    <dbReference type="NCBI Taxonomy" id="103733"/>
    <lineage>
        <taxon>Bacteria</taxon>
        <taxon>Bacillati</taxon>
        <taxon>Actinomycetota</taxon>
        <taxon>Actinomycetes</taxon>
        <taxon>Pseudonocardiales</taxon>
        <taxon>Pseudonocardiaceae</taxon>
        <taxon>Saccharothrix</taxon>
    </lineage>
</organism>
<keyword evidence="3" id="KW-1185">Reference proteome</keyword>
<dbReference type="EMBL" id="CP034550">
    <property type="protein sequence ID" value="QFZ22996.1"/>
    <property type="molecule type" value="Genomic_DNA"/>
</dbReference>
<dbReference type="RefSeq" id="WP_051766321.1">
    <property type="nucleotide sequence ID" value="NZ_CP034550.1"/>
</dbReference>
<evidence type="ECO:0000313" key="2">
    <source>
        <dbReference type="EMBL" id="QFZ22996.1"/>
    </source>
</evidence>
<evidence type="ECO:0000256" key="1">
    <source>
        <dbReference type="SAM" id="SignalP"/>
    </source>
</evidence>
<feature type="signal peptide" evidence="1">
    <location>
        <begin position="1"/>
        <end position="26"/>
    </location>
</feature>
<dbReference type="OrthoDB" id="3638704at2"/>
<proteinExistence type="predicted"/>
<dbReference type="KEGG" id="ssyi:EKG83_41170"/>